<dbReference type="EMBL" id="JAVRHY010000001">
    <property type="protein sequence ID" value="MDT0616865.1"/>
    <property type="molecule type" value="Genomic_DNA"/>
</dbReference>
<dbReference type="SUPFAM" id="SSF54768">
    <property type="entry name" value="dsRNA-binding domain-like"/>
    <property type="match status" value="1"/>
</dbReference>
<dbReference type="PANTHER" id="PTHR11207">
    <property type="entry name" value="RIBONUCLEASE III"/>
    <property type="match status" value="1"/>
</dbReference>
<evidence type="ECO:0000256" key="6">
    <source>
        <dbReference type="ARBA" id="ARBA00022801"/>
    </source>
</evidence>
<dbReference type="NCBIfam" id="TIGR02191">
    <property type="entry name" value="RNaseIII"/>
    <property type="match status" value="1"/>
</dbReference>
<keyword evidence="8" id="KW-0698">rRNA processing</keyword>
<evidence type="ECO:0000313" key="13">
    <source>
        <dbReference type="Proteomes" id="UP001259982"/>
    </source>
</evidence>
<comment type="function">
    <text evidence="8">Digests double-stranded RNA. Involved in the processing of primary rRNA transcript to yield the immediate precursors to the large and small rRNAs (23S and 16S). Processes some mRNAs, and tRNAs when they are encoded in the rRNA operon. Processes pre-crRNA and tracrRNA of type II CRISPR loci if present in the organism.</text>
</comment>
<dbReference type="CDD" id="cd10845">
    <property type="entry name" value="DSRM_RNAse_III_family"/>
    <property type="match status" value="1"/>
</dbReference>
<dbReference type="PROSITE" id="PS50137">
    <property type="entry name" value="DS_RBD"/>
    <property type="match status" value="1"/>
</dbReference>
<feature type="binding site" evidence="8">
    <location>
        <position position="117"/>
    </location>
    <ligand>
        <name>Mg(2+)</name>
        <dbReference type="ChEBI" id="CHEBI:18420"/>
    </ligand>
</feature>
<keyword evidence="6 8" id="KW-0378">Hydrolase</keyword>
<evidence type="ECO:0000256" key="5">
    <source>
        <dbReference type="ARBA" id="ARBA00022759"/>
    </source>
</evidence>
<evidence type="ECO:0000256" key="4">
    <source>
        <dbReference type="ARBA" id="ARBA00022722"/>
    </source>
</evidence>
<dbReference type="SUPFAM" id="SSF69065">
    <property type="entry name" value="RNase III domain-like"/>
    <property type="match status" value="1"/>
</dbReference>
<dbReference type="SMART" id="SM00358">
    <property type="entry name" value="DSRM"/>
    <property type="match status" value="1"/>
</dbReference>
<evidence type="ECO:0000256" key="1">
    <source>
        <dbReference type="ARBA" id="ARBA00000109"/>
    </source>
</evidence>
<dbReference type="PANTHER" id="PTHR11207:SF0">
    <property type="entry name" value="RIBONUCLEASE 3"/>
    <property type="match status" value="1"/>
</dbReference>
<keyword evidence="3 8" id="KW-0507">mRNA processing</keyword>
<keyword evidence="8" id="KW-0479">Metal-binding</keyword>
<dbReference type="Pfam" id="PF14622">
    <property type="entry name" value="Ribonucleas_3_3"/>
    <property type="match status" value="1"/>
</dbReference>
<dbReference type="InterPro" id="IPR000999">
    <property type="entry name" value="RNase_III_dom"/>
</dbReference>
<keyword evidence="8" id="KW-0460">Magnesium</keyword>
<feature type="domain" description="DRBM" evidence="10">
    <location>
        <begin position="158"/>
        <end position="228"/>
    </location>
</feature>
<dbReference type="GO" id="GO:0004525">
    <property type="term" value="F:ribonuclease III activity"/>
    <property type="evidence" value="ECO:0007669"/>
    <property type="project" value="UniProtKB-EC"/>
</dbReference>
<dbReference type="SMART" id="SM00535">
    <property type="entry name" value="RIBOc"/>
    <property type="match status" value="1"/>
</dbReference>
<sequence>MSEQADHQRAALSRRLGHEFANADLLNVALTHRSAGGGDNERLEFLGDSVLNMVIAHALFEARPHAPEGDLSRLRASLVRERTLAEVATELELGPCLQMGQGERRSGGARRASVQADALEAVIGAVFQDAGFEAAASLVRRLFADRLTDLPSADSLKDAKTRLQEYLQGRGRELPRYEIVSTSGVDHERHFVARCSLADAPQTADGEGSGRRRAEQAAARAMLTQLESGHE</sequence>
<keyword evidence="7 8" id="KW-0694">RNA-binding</keyword>
<feature type="active site" evidence="8">
    <location>
        <position position="120"/>
    </location>
</feature>
<dbReference type="HAMAP" id="MF_00104">
    <property type="entry name" value="RNase_III"/>
    <property type="match status" value="1"/>
</dbReference>
<evidence type="ECO:0000313" key="12">
    <source>
        <dbReference type="EMBL" id="MDT0616865.1"/>
    </source>
</evidence>
<evidence type="ECO:0000256" key="9">
    <source>
        <dbReference type="SAM" id="MobiDB-lite"/>
    </source>
</evidence>
<protein>
    <recommendedName>
        <fullName evidence="8">Ribonuclease 3</fullName>
        <ecNumber evidence="8">3.1.26.3</ecNumber>
    </recommendedName>
    <alternativeName>
        <fullName evidence="8">Ribonuclease III</fullName>
        <shortName evidence="8">RNase III</shortName>
    </alternativeName>
</protein>
<comment type="subcellular location">
    <subcellularLocation>
        <location evidence="8">Cytoplasm</location>
    </subcellularLocation>
</comment>
<dbReference type="Gene3D" id="1.10.1520.10">
    <property type="entry name" value="Ribonuclease III domain"/>
    <property type="match status" value="1"/>
</dbReference>
<dbReference type="EC" id="3.1.26.3" evidence="8"/>
<evidence type="ECO:0000256" key="7">
    <source>
        <dbReference type="ARBA" id="ARBA00022884"/>
    </source>
</evidence>
<proteinExistence type="inferred from homology"/>
<evidence type="ECO:0000259" key="10">
    <source>
        <dbReference type="PROSITE" id="PS50137"/>
    </source>
</evidence>
<feature type="domain" description="RNase III" evidence="11">
    <location>
        <begin position="9"/>
        <end position="131"/>
    </location>
</feature>
<keyword evidence="4 8" id="KW-0540">Nuclease</keyword>
<comment type="cofactor">
    <cofactor evidence="8">
        <name>Mg(2+)</name>
        <dbReference type="ChEBI" id="CHEBI:18420"/>
    </cofactor>
</comment>
<dbReference type="RefSeq" id="WP_311656355.1">
    <property type="nucleotide sequence ID" value="NZ_JAVRHY010000001.1"/>
</dbReference>
<keyword evidence="8" id="KW-0963">Cytoplasm</keyword>
<feature type="binding site" evidence="8">
    <location>
        <position position="120"/>
    </location>
    <ligand>
        <name>Mg(2+)</name>
        <dbReference type="ChEBI" id="CHEBI:18420"/>
    </ligand>
</feature>
<dbReference type="CDD" id="cd00593">
    <property type="entry name" value="RIBOc"/>
    <property type="match status" value="1"/>
</dbReference>
<evidence type="ECO:0000256" key="8">
    <source>
        <dbReference type="HAMAP-Rule" id="MF_00104"/>
    </source>
</evidence>
<evidence type="ECO:0000256" key="3">
    <source>
        <dbReference type="ARBA" id="ARBA00022664"/>
    </source>
</evidence>
<keyword evidence="8" id="KW-0699">rRNA-binding</keyword>
<name>A0ABU3B482_9GAMM</name>
<dbReference type="InterPro" id="IPR011907">
    <property type="entry name" value="RNase_III"/>
</dbReference>
<keyword evidence="8" id="KW-0819">tRNA processing</keyword>
<dbReference type="PROSITE" id="PS50142">
    <property type="entry name" value="RNASE_3_2"/>
    <property type="match status" value="1"/>
</dbReference>
<dbReference type="Pfam" id="PF00035">
    <property type="entry name" value="dsrm"/>
    <property type="match status" value="1"/>
</dbReference>
<dbReference type="InterPro" id="IPR036389">
    <property type="entry name" value="RNase_III_sf"/>
</dbReference>
<keyword evidence="13" id="KW-1185">Reference proteome</keyword>
<evidence type="ECO:0000256" key="2">
    <source>
        <dbReference type="ARBA" id="ARBA00010183"/>
    </source>
</evidence>
<organism evidence="12 13">
    <name type="scientific">Spectribacter acetivorans</name>
    <dbReference type="NCBI Taxonomy" id="3075603"/>
    <lineage>
        <taxon>Bacteria</taxon>
        <taxon>Pseudomonadati</taxon>
        <taxon>Pseudomonadota</taxon>
        <taxon>Gammaproteobacteria</taxon>
        <taxon>Salinisphaerales</taxon>
        <taxon>Salinisphaeraceae</taxon>
        <taxon>Spectribacter</taxon>
    </lineage>
</organism>
<dbReference type="Gene3D" id="3.30.160.20">
    <property type="match status" value="1"/>
</dbReference>
<accession>A0ABU3B482</accession>
<comment type="subunit">
    <text evidence="8">Homodimer.</text>
</comment>
<feature type="region of interest" description="Disordered" evidence="9">
    <location>
        <begin position="201"/>
        <end position="231"/>
    </location>
</feature>
<dbReference type="PROSITE" id="PS00517">
    <property type="entry name" value="RNASE_3_1"/>
    <property type="match status" value="1"/>
</dbReference>
<comment type="caution">
    <text evidence="12">The sequence shown here is derived from an EMBL/GenBank/DDBJ whole genome shotgun (WGS) entry which is preliminary data.</text>
</comment>
<keyword evidence="5 8" id="KW-0255">Endonuclease</keyword>
<comment type="catalytic activity">
    <reaction evidence="1 8">
        <text>Endonucleolytic cleavage to 5'-phosphomonoester.</text>
        <dbReference type="EC" id="3.1.26.3"/>
    </reaction>
</comment>
<dbReference type="InterPro" id="IPR014720">
    <property type="entry name" value="dsRBD_dom"/>
</dbReference>
<reference evidence="12 13" key="1">
    <citation type="submission" date="2023-09" db="EMBL/GenBank/DDBJ databases">
        <authorList>
            <person name="Rey-Velasco X."/>
        </authorList>
    </citation>
    <scope>NUCLEOTIDE SEQUENCE [LARGE SCALE GENOMIC DNA]</scope>
    <source>
        <strain evidence="12 13">P385</strain>
    </source>
</reference>
<feature type="active site" evidence="8">
    <location>
        <position position="48"/>
    </location>
</feature>
<dbReference type="Proteomes" id="UP001259982">
    <property type="component" value="Unassembled WGS sequence"/>
</dbReference>
<feature type="binding site" evidence="8">
    <location>
        <position position="44"/>
    </location>
    <ligand>
        <name>Mg(2+)</name>
        <dbReference type="ChEBI" id="CHEBI:18420"/>
    </ligand>
</feature>
<evidence type="ECO:0000259" key="11">
    <source>
        <dbReference type="PROSITE" id="PS50142"/>
    </source>
</evidence>
<comment type="similarity">
    <text evidence="2">Belongs to the ribonuclease III family.</text>
</comment>
<gene>
    <name evidence="8 12" type="primary">rnc</name>
    <name evidence="12" type="ORF">RM531_00115</name>
</gene>